<feature type="domain" description="DSBA-like thioredoxin" evidence="3">
    <location>
        <begin position="5"/>
        <end position="194"/>
    </location>
</feature>
<organism evidence="4 5">
    <name type="scientific">Neptuniibacter caesariensis</name>
    <dbReference type="NCBI Taxonomy" id="207954"/>
    <lineage>
        <taxon>Bacteria</taxon>
        <taxon>Pseudomonadati</taxon>
        <taxon>Pseudomonadota</taxon>
        <taxon>Gammaproteobacteria</taxon>
        <taxon>Oceanospirillales</taxon>
        <taxon>Oceanospirillaceae</taxon>
        <taxon>Neptuniibacter</taxon>
    </lineage>
</organism>
<comment type="catalytic activity">
    <reaction evidence="1">
        <text>2-hydroxychromene-2-carboxylate = (3E)-4-(2-hydroxyphenyl)-2-oxobut-3-enoate</text>
        <dbReference type="Rhea" id="RHEA:27401"/>
        <dbReference type="ChEBI" id="CHEBI:59350"/>
        <dbReference type="ChEBI" id="CHEBI:59353"/>
        <dbReference type="EC" id="5.99.1.4"/>
    </reaction>
</comment>
<feature type="active site" description="Nucleophile" evidence="2">
    <location>
        <position position="13"/>
    </location>
</feature>
<dbReference type="OrthoDB" id="5244108at2"/>
<dbReference type="InterPro" id="IPR014440">
    <property type="entry name" value="HCCAis_GSTk"/>
</dbReference>
<dbReference type="InterPro" id="IPR051924">
    <property type="entry name" value="GST_Kappa/NadH"/>
</dbReference>
<accession>A0A7U8C7J5</accession>
<evidence type="ECO:0000259" key="3">
    <source>
        <dbReference type="Pfam" id="PF01323"/>
    </source>
</evidence>
<evidence type="ECO:0000256" key="2">
    <source>
        <dbReference type="PIRSR" id="PIRSR006386-1"/>
    </source>
</evidence>
<dbReference type="InterPro" id="IPR044087">
    <property type="entry name" value="NahD-like"/>
</dbReference>
<comment type="similarity">
    <text evidence="1">Belongs to the GST superfamily. NadH family.</text>
</comment>
<dbReference type="GO" id="GO:0006749">
    <property type="term" value="P:glutathione metabolic process"/>
    <property type="evidence" value="ECO:0007669"/>
    <property type="project" value="TreeGrafter"/>
</dbReference>
<dbReference type="EC" id="5.99.1.4" evidence="1"/>
<evidence type="ECO:0000313" key="4">
    <source>
        <dbReference type="EMBL" id="EAR61309.1"/>
    </source>
</evidence>
<dbReference type="Pfam" id="PF01323">
    <property type="entry name" value="DSBA"/>
    <property type="match status" value="1"/>
</dbReference>
<dbReference type="PIRSF" id="PIRSF006386">
    <property type="entry name" value="HCCAis_GSTk"/>
    <property type="match status" value="1"/>
</dbReference>
<dbReference type="PANTHER" id="PTHR42943">
    <property type="entry name" value="GLUTATHIONE S-TRANSFERASE KAPPA"/>
    <property type="match status" value="1"/>
</dbReference>
<name>A0A7U8C7J5_NEPCE</name>
<sequence length="196" mass="21967">MSKHVDFYYDFISPASYLAWTQLEKLKADTGATINYKPMLLGGVFKASGNTSPITNQAKWEWISKDFQRYADKYQVPYQLNPHFIFSTVTALRGALWAQAAGRIEDYNTAMYTAAWADGKDLSDKEVLSEILEAADFNPAEILEATSQPEIKEALIQATNEAVKNGVFGAPTFIVGNELHFGQDRLEWVEAALQEK</sequence>
<dbReference type="AlphaFoldDB" id="A0A7U8C7J5"/>
<comment type="caution">
    <text evidence="4">The sequence shown here is derived from an EMBL/GenBank/DDBJ whole genome shotgun (WGS) entry which is preliminary data.</text>
</comment>
<dbReference type="RefSeq" id="WP_007019889.1">
    <property type="nucleotide sequence ID" value="NZ_CH724125.1"/>
</dbReference>
<dbReference type="SUPFAM" id="SSF52833">
    <property type="entry name" value="Thioredoxin-like"/>
    <property type="match status" value="1"/>
</dbReference>
<gene>
    <name evidence="4" type="ORF">MED92_11299</name>
</gene>
<dbReference type="Proteomes" id="UP000002171">
    <property type="component" value="Unassembled WGS sequence"/>
</dbReference>
<evidence type="ECO:0000313" key="5">
    <source>
        <dbReference type="Proteomes" id="UP000002171"/>
    </source>
</evidence>
<keyword evidence="1" id="KW-0413">Isomerase</keyword>
<keyword evidence="5" id="KW-1185">Reference proteome</keyword>
<dbReference type="InterPro" id="IPR036249">
    <property type="entry name" value="Thioredoxin-like_sf"/>
</dbReference>
<reference evidence="4 5" key="1">
    <citation type="submission" date="2006-02" db="EMBL/GenBank/DDBJ databases">
        <authorList>
            <person name="Pinhassi J."/>
            <person name="Pedros-Alio C."/>
            <person name="Ferriera S."/>
            <person name="Johnson J."/>
            <person name="Kravitz S."/>
            <person name="Halpern A."/>
            <person name="Remington K."/>
            <person name="Beeson K."/>
            <person name="Tran B."/>
            <person name="Rogers Y.-H."/>
            <person name="Friedman R."/>
            <person name="Venter J.C."/>
        </authorList>
    </citation>
    <scope>NUCLEOTIDE SEQUENCE [LARGE SCALE GENOMIC DNA]</scope>
    <source>
        <strain evidence="4 5">MED92</strain>
    </source>
</reference>
<protein>
    <recommendedName>
        <fullName evidence="1">2-hydroxychromene-2-carboxylate isomerase</fullName>
        <ecNumber evidence="1">5.99.1.4</ecNumber>
    </recommendedName>
</protein>
<dbReference type="InterPro" id="IPR001853">
    <property type="entry name" value="DSBA-like_thioredoxin_dom"/>
</dbReference>
<dbReference type="EMBL" id="AAOW01000009">
    <property type="protein sequence ID" value="EAR61309.1"/>
    <property type="molecule type" value="Genomic_DNA"/>
</dbReference>
<dbReference type="GO" id="GO:1901170">
    <property type="term" value="P:naphthalene catabolic process"/>
    <property type="evidence" value="ECO:0007669"/>
    <property type="project" value="InterPro"/>
</dbReference>
<dbReference type="Gene3D" id="3.40.30.10">
    <property type="entry name" value="Glutaredoxin"/>
    <property type="match status" value="1"/>
</dbReference>
<dbReference type="CDD" id="cd03022">
    <property type="entry name" value="DsbA_HCCA_Iso"/>
    <property type="match status" value="1"/>
</dbReference>
<dbReference type="GO" id="GO:0018845">
    <property type="term" value="F:2-hydroxychromene-2-carboxylate isomerase activity"/>
    <property type="evidence" value="ECO:0007669"/>
    <property type="project" value="UniProtKB-UniRule"/>
</dbReference>
<dbReference type="GO" id="GO:0004364">
    <property type="term" value="F:glutathione transferase activity"/>
    <property type="evidence" value="ECO:0007669"/>
    <property type="project" value="TreeGrafter"/>
</dbReference>
<evidence type="ECO:0000256" key="1">
    <source>
        <dbReference type="PIRNR" id="PIRNR006386"/>
    </source>
</evidence>
<proteinExistence type="inferred from homology"/>
<dbReference type="GO" id="GO:0004602">
    <property type="term" value="F:glutathione peroxidase activity"/>
    <property type="evidence" value="ECO:0007669"/>
    <property type="project" value="TreeGrafter"/>
</dbReference>
<dbReference type="PANTHER" id="PTHR42943:SF2">
    <property type="entry name" value="GLUTATHIONE S-TRANSFERASE KAPPA 1"/>
    <property type="match status" value="1"/>
</dbReference>